<feature type="non-terminal residue" evidence="2">
    <location>
        <position position="43"/>
    </location>
</feature>
<reference evidence="2 3" key="1">
    <citation type="journal article" date="2019" name="Int. J. Syst. Evol. Microbiol.">
        <title>The Global Catalogue of Microorganisms (GCM) 10K type strain sequencing project: providing services to taxonomists for standard genome sequencing and annotation.</title>
        <authorList>
            <consortium name="The Broad Institute Genomics Platform"/>
            <consortium name="The Broad Institute Genome Sequencing Center for Infectious Disease"/>
            <person name="Wu L."/>
            <person name="Ma J."/>
        </authorList>
    </citation>
    <scope>NUCLEOTIDE SEQUENCE [LARGE SCALE GENOMIC DNA]</scope>
    <source>
        <strain evidence="2 3">NBRC 111368</strain>
    </source>
</reference>
<dbReference type="Proteomes" id="UP001596328">
    <property type="component" value="Unassembled WGS sequence"/>
</dbReference>
<organism evidence="2 3">
    <name type="scientific">Halobium palmae</name>
    <dbReference type="NCBI Taxonomy" id="1776492"/>
    <lineage>
        <taxon>Archaea</taxon>
        <taxon>Methanobacteriati</taxon>
        <taxon>Methanobacteriota</taxon>
        <taxon>Stenosarchaea group</taxon>
        <taxon>Halobacteria</taxon>
        <taxon>Halobacteriales</taxon>
        <taxon>Haloferacaceae</taxon>
        <taxon>Halobium</taxon>
    </lineage>
</organism>
<comment type="caution">
    <text evidence="2">The sequence shown here is derived from an EMBL/GenBank/DDBJ whole genome shotgun (WGS) entry which is preliminary data.</text>
</comment>
<evidence type="ECO:0000259" key="1">
    <source>
        <dbReference type="Pfam" id="PF00149"/>
    </source>
</evidence>
<dbReference type="Pfam" id="PF00149">
    <property type="entry name" value="Metallophos"/>
    <property type="match status" value="1"/>
</dbReference>
<protein>
    <submittedName>
        <fullName evidence="2">Metallophosphoesterase family protein</fullName>
    </submittedName>
</protein>
<dbReference type="EMBL" id="JBHSWU010001360">
    <property type="protein sequence ID" value="MFC6726747.1"/>
    <property type="molecule type" value="Genomic_DNA"/>
</dbReference>
<dbReference type="SUPFAM" id="SSF56300">
    <property type="entry name" value="Metallo-dependent phosphatases"/>
    <property type="match status" value="1"/>
</dbReference>
<sequence length="43" mass="4422">MRLGVISDLHGNRVALDAVLDDMPAVDGLVCAGDVVGYGPWPG</sequence>
<proteinExistence type="predicted"/>
<dbReference type="InterPro" id="IPR004843">
    <property type="entry name" value="Calcineurin-like_PHP"/>
</dbReference>
<keyword evidence="3" id="KW-1185">Reference proteome</keyword>
<dbReference type="AlphaFoldDB" id="A0ABD5S655"/>
<evidence type="ECO:0000313" key="2">
    <source>
        <dbReference type="EMBL" id="MFC6726747.1"/>
    </source>
</evidence>
<accession>A0ABD5S655</accession>
<gene>
    <name evidence="2" type="ORF">ACFQE1_20710</name>
</gene>
<name>A0ABD5S655_9EURY</name>
<evidence type="ECO:0000313" key="3">
    <source>
        <dbReference type="Proteomes" id="UP001596328"/>
    </source>
</evidence>
<dbReference type="CDD" id="cd00838">
    <property type="entry name" value="MPP_superfamily"/>
    <property type="match status" value="1"/>
</dbReference>
<dbReference type="InterPro" id="IPR029052">
    <property type="entry name" value="Metallo-depent_PP-like"/>
</dbReference>
<dbReference type="Gene3D" id="3.60.21.10">
    <property type="match status" value="1"/>
</dbReference>
<feature type="domain" description="Calcineurin-like phosphoesterase" evidence="1">
    <location>
        <begin position="1"/>
        <end position="42"/>
    </location>
</feature>